<accession>A0A2Z2NZQ1</accession>
<protein>
    <recommendedName>
        <fullName evidence="3">Gingipain domain-containing protein</fullName>
    </recommendedName>
</protein>
<evidence type="ECO:0008006" key="3">
    <source>
        <dbReference type="Google" id="ProtNLM"/>
    </source>
</evidence>
<evidence type="ECO:0000313" key="1">
    <source>
        <dbReference type="EMBL" id="ASJ73297.1"/>
    </source>
</evidence>
<gene>
    <name evidence="1" type="ORF">IMCC3135_16075</name>
</gene>
<dbReference type="AlphaFoldDB" id="A0A2Z2NZQ1"/>
<sequence>MLVLANVAIVSNEECGSRSRGKADDCTRVIVGRNQAEVRRQVKRPVERGVAVAFYIPRQTQTRTATLALPVHGNVDRQRICILAQWDEPYTGIARRWKRRVKPIGTVHDVCADRCIRDEALAVVSGAGLVAYFGHASDIGFDGYHGIALEDMRLNEPIGVLVSWSCNAIFGQSAFGIRLVQSGLVRAFIGTTDSAARTRDNTALAQIAAESLVVDRPSSVGNWMLAIDKVVAKQDDRSVSLAWQKFRVVGNIDEPLPSLSKEFR</sequence>
<organism evidence="1 2">
    <name type="scientific">Granulosicoccus antarcticus IMCC3135</name>
    <dbReference type="NCBI Taxonomy" id="1192854"/>
    <lineage>
        <taxon>Bacteria</taxon>
        <taxon>Pseudomonadati</taxon>
        <taxon>Pseudomonadota</taxon>
        <taxon>Gammaproteobacteria</taxon>
        <taxon>Chromatiales</taxon>
        <taxon>Granulosicoccaceae</taxon>
        <taxon>Granulosicoccus</taxon>
    </lineage>
</organism>
<dbReference type="KEGG" id="gai:IMCC3135_16075"/>
<name>A0A2Z2NZQ1_9GAMM</name>
<dbReference type="Proteomes" id="UP000250079">
    <property type="component" value="Chromosome"/>
</dbReference>
<reference evidence="1 2" key="1">
    <citation type="submission" date="2016-12" db="EMBL/GenBank/DDBJ databases">
        <authorList>
            <person name="Song W.-J."/>
            <person name="Kurnit D.M."/>
        </authorList>
    </citation>
    <scope>NUCLEOTIDE SEQUENCE [LARGE SCALE GENOMIC DNA]</scope>
    <source>
        <strain evidence="1 2">IMCC3135</strain>
    </source>
</reference>
<keyword evidence="2" id="KW-1185">Reference proteome</keyword>
<dbReference type="EMBL" id="CP018632">
    <property type="protein sequence ID" value="ASJ73297.1"/>
    <property type="molecule type" value="Genomic_DNA"/>
</dbReference>
<evidence type="ECO:0000313" key="2">
    <source>
        <dbReference type="Proteomes" id="UP000250079"/>
    </source>
</evidence>
<proteinExistence type="predicted"/>